<dbReference type="Proteomes" id="UP000316714">
    <property type="component" value="Unassembled WGS sequence"/>
</dbReference>
<proteinExistence type="predicted"/>
<feature type="region of interest" description="Disordered" evidence="1">
    <location>
        <begin position="53"/>
        <end position="72"/>
    </location>
</feature>
<sequence length="72" mass="7479">MTQVLITAAVFAIALAGMAIGVLISNRRIKGSCGGLANFKDRDGNSICEACSNPSPECRGERAREHAASAND</sequence>
<evidence type="ECO:0000313" key="2">
    <source>
        <dbReference type="EMBL" id="TWT36366.1"/>
    </source>
</evidence>
<gene>
    <name evidence="2" type="ORF">KOR34_12710</name>
</gene>
<evidence type="ECO:0008006" key="4">
    <source>
        <dbReference type="Google" id="ProtNLM"/>
    </source>
</evidence>
<reference evidence="2 3" key="1">
    <citation type="submission" date="2019-02" db="EMBL/GenBank/DDBJ databases">
        <title>Deep-cultivation of Planctomycetes and their phenomic and genomic characterization uncovers novel biology.</title>
        <authorList>
            <person name="Wiegand S."/>
            <person name="Jogler M."/>
            <person name="Boedeker C."/>
            <person name="Pinto D."/>
            <person name="Vollmers J."/>
            <person name="Rivas-Marin E."/>
            <person name="Kohn T."/>
            <person name="Peeters S.H."/>
            <person name="Heuer A."/>
            <person name="Rast P."/>
            <person name="Oberbeckmann S."/>
            <person name="Bunk B."/>
            <person name="Jeske O."/>
            <person name="Meyerdierks A."/>
            <person name="Storesund J.E."/>
            <person name="Kallscheuer N."/>
            <person name="Luecker S."/>
            <person name="Lage O.M."/>
            <person name="Pohl T."/>
            <person name="Merkel B.J."/>
            <person name="Hornburger P."/>
            <person name="Mueller R.-W."/>
            <person name="Bruemmer F."/>
            <person name="Labrenz M."/>
            <person name="Spormann A.M."/>
            <person name="Op Den Camp H."/>
            <person name="Overmann J."/>
            <person name="Amann R."/>
            <person name="Jetten M.S.M."/>
            <person name="Mascher T."/>
            <person name="Medema M.H."/>
            <person name="Devos D.P."/>
            <person name="Kaster A.-K."/>
            <person name="Ovreas L."/>
            <person name="Rohde M."/>
            <person name="Galperin M.Y."/>
            <person name="Jogler C."/>
        </authorList>
    </citation>
    <scope>NUCLEOTIDE SEQUENCE [LARGE SCALE GENOMIC DNA]</scope>
    <source>
        <strain evidence="2 3">KOR34</strain>
    </source>
</reference>
<dbReference type="EMBL" id="SIHJ01000001">
    <property type="protein sequence ID" value="TWT36366.1"/>
    <property type="molecule type" value="Genomic_DNA"/>
</dbReference>
<dbReference type="OrthoDB" id="5296227at2"/>
<dbReference type="RefSeq" id="WP_146563214.1">
    <property type="nucleotide sequence ID" value="NZ_SIHJ01000001.1"/>
</dbReference>
<comment type="caution">
    <text evidence="2">The sequence shown here is derived from an EMBL/GenBank/DDBJ whole genome shotgun (WGS) entry which is preliminary data.</text>
</comment>
<keyword evidence="3" id="KW-1185">Reference proteome</keyword>
<organism evidence="2 3">
    <name type="scientific">Posidoniimonas corsicana</name>
    <dbReference type="NCBI Taxonomy" id="1938618"/>
    <lineage>
        <taxon>Bacteria</taxon>
        <taxon>Pseudomonadati</taxon>
        <taxon>Planctomycetota</taxon>
        <taxon>Planctomycetia</taxon>
        <taxon>Pirellulales</taxon>
        <taxon>Lacipirellulaceae</taxon>
        <taxon>Posidoniimonas</taxon>
    </lineage>
</organism>
<name>A0A5C5VCP9_9BACT</name>
<protein>
    <recommendedName>
        <fullName evidence="4">(Na+)-NQR maturation NqrM</fullName>
    </recommendedName>
</protein>
<feature type="compositionally biased region" description="Basic and acidic residues" evidence="1">
    <location>
        <begin position="58"/>
        <end position="72"/>
    </location>
</feature>
<evidence type="ECO:0000313" key="3">
    <source>
        <dbReference type="Proteomes" id="UP000316714"/>
    </source>
</evidence>
<evidence type="ECO:0000256" key="1">
    <source>
        <dbReference type="SAM" id="MobiDB-lite"/>
    </source>
</evidence>
<dbReference type="AlphaFoldDB" id="A0A5C5VCP9"/>
<accession>A0A5C5VCP9</accession>